<evidence type="ECO:0000313" key="4">
    <source>
        <dbReference type="EMBL" id="GAA3734323.1"/>
    </source>
</evidence>
<feature type="domain" description="Cupin type-2" evidence="3">
    <location>
        <begin position="200"/>
        <end position="263"/>
    </location>
</feature>
<dbReference type="Pfam" id="PF07883">
    <property type="entry name" value="Cupin_2"/>
    <property type="match status" value="1"/>
</dbReference>
<dbReference type="Proteomes" id="UP001501004">
    <property type="component" value="Unassembled WGS sequence"/>
</dbReference>
<evidence type="ECO:0000259" key="3">
    <source>
        <dbReference type="Pfam" id="PF07883"/>
    </source>
</evidence>
<dbReference type="Gene3D" id="2.60.120.10">
    <property type="entry name" value="Jelly Rolls"/>
    <property type="match status" value="2"/>
</dbReference>
<dbReference type="RefSeq" id="WP_344753957.1">
    <property type="nucleotide sequence ID" value="NZ_BAABAE010000002.1"/>
</dbReference>
<evidence type="ECO:0000256" key="2">
    <source>
        <dbReference type="SAM" id="MobiDB-lite"/>
    </source>
</evidence>
<evidence type="ECO:0000313" key="5">
    <source>
        <dbReference type="Proteomes" id="UP001501004"/>
    </source>
</evidence>
<dbReference type="InterPro" id="IPR051610">
    <property type="entry name" value="GPI/OXD"/>
</dbReference>
<keyword evidence="1" id="KW-0479">Metal-binding</keyword>
<dbReference type="PANTHER" id="PTHR35848:SF6">
    <property type="entry name" value="CUPIN TYPE-2 DOMAIN-CONTAINING PROTEIN"/>
    <property type="match status" value="1"/>
</dbReference>
<proteinExistence type="predicted"/>
<dbReference type="InterPro" id="IPR014710">
    <property type="entry name" value="RmlC-like_jellyroll"/>
</dbReference>
<dbReference type="EMBL" id="BAABAE010000002">
    <property type="protein sequence ID" value="GAA3734323.1"/>
    <property type="molecule type" value="Genomic_DNA"/>
</dbReference>
<name>A0ABP7FA25_9MICO</name>
<reference evidence="5" key="1">
    <citation type="journal article" date="2019" name="Int. J. Syst. Evol. Microbiol.">
        <title>The Global Catalogue of Microorganisms (GCM) 10K type strain sequencing project: providing services to taxonomists for standard genome sequencing and annotation.</title>
        <authorList>
            <consortium name="The Broad Institute Genomics Platform"/>
            <consortium name="The Broad Institute Genome Sequencing Center for Infectious Disease"/>
            <person name="Wu L."/>
            <person name="Ma J."/>
        </authorList>
    </citation>
    <scope>NUCLEOTIDE SEQUENCE [LARGE SCALE GENOMIC DNA]</scope>
    <source>
        <strain evidence="5">JCM 16949</strain>
    </source>
</reference>
<keyword evidence="5" id="KW-1185">Reference proteome</keyword>
<evidence type="ECO:0000256" key="1">
    <source>
        <dbReference type="ARBA" id="ARBA00022723"/>
    </source>
</evidence>
<accession>A0ABP7FA25</accession>
<dbReference type="SUPFAM" id="SSF51182">
    <property type="entry name" value="RmlC-like cupins"/>
    <property type="match status" value="2"/>
</dbReference>
<comment type="caution">
    <text evidence="4">The sequence shown here is derived from an EMBL/GenBank/DDBJ whole genome shotgun (WGS) entry which is preliminary data.</text>
</comment>
<feature type="region of interest" description="Disordered" evidence="2">
    <location>
        <begin position="110"/>
        <end position="144"/>
    </location>
</feature>
<protein>
    <recommendedName>
        <fullName evidence="3">Cupin type-2 domain-containing protein</fullName>
    </recommendedName>
</protein>
<dbReference type="InterPro" id="IPR013096">
    <property type="entry name" value="Cupin_2"/>
</dbReference>
<sequence length="284" mass="31140">MAYRVVKRADVEYREVEGAEGFTSATLVGSGTGSVHMELSLCRLEPGASSPALLHAFEESWYILDGAGTASVADLTFDVTVGSFGLTPVAHPERMTAGEAGLTWLRMRAPQPRSADPKHGDLPASDWQPSTHRRLPSETDPYSRWTGQFRESDMGAKGPLAMPGYHGPNIKSIFVRMLVDELLGAEQHTLFVVEFGPRDPSAQFAKEHYHPFEEAYYLLTGSARGTLDGEIVDVEAGDLVWTSVNATHGFLTTSDEPLRWLEVQAPKPPASHGFYFPSDWDCLS</sequence>
<dbReference type="PANTHER" id="PTHR35848">
    <property type="entry name" value="OXALATE-BINDING PROTEIN"/>
    <property type="match status" value="1"/>
</dbReference>
<organism evidence="4 5">
    <name type="scientific">Leifsonella bigeumensis</name>
    <dbReference type="NCBI Taxonomy" id="433643"/>
    <lineage>
        <taxon>Bacteria</taxon>
        <taxon>Bacillati</taxon>
        <taxon>Actinomycetota</taxon>
        <taxon>Actinomycetes</taxon>
        <taxon>Micrococcales</taxon>
        <taxon>Microbacteriaceae</taxon>
        <taxon>Leifsonella</taxon>
    </lineage>
</organism>
<dbReference type="InterPro" id="IPR011051">
    <property type="entry name" value="RmlC_Cupin_sf"/>
</dbReference>
<gene>
    <name evidence="4" type="ORF">GCM10022239_08040</name>
</gene>